<dbReference type="RefSeq" id="WP_007426932.1">
    <property type="nucleotide sequence ID" value="NZ_AMGO01000036.1"/>
</dbReference>
<accession>K2HN40</accession>
<dbReference type="AlphaFoldDB" id="K2HN40"/>
<dbReference type="Pfam" id="PF13581">
    <property type="entry name" value="HATPase_c_2"/>
    <property type="match status" value="1"/>
</dbReference>
<dbReference type="Proteomes" id="UP000006765">
    <property type="component" value="Unassembled WGS sequence"/>
</dbReference>
<protein>
    <submittedName>
        <fullName evidence="3">Anti-sigma regulatory factor</fullName>
    </submittedName>
</protein>
<dbReference type="EMBL" id="AMGO01000036">
    <property type="protein sequence ID" value="EKE44264.1"/>
    <property type="molecule type" value="Genomic_DNA"/>
</dbReference>
<dbReference type="InterPro" id="IPR050267">
    <property type="entry name" value="Anti-sigma-factor_SerPK"/>
</dbReference>
<dbReference type="InterPro" id="IPR003594">
    <property type="entry name" value="HATPase_dom"/>
</dbReference>
<evidence type="ECO:0000313" key="4">
    <source>
        <dbReference type="Proteomes" id="UP000006765"/>
    </source>
</evidence>
<dbReference type="PANTHER" id="PTHR35526:SF3">
    <property type="entry name" value="ANTI-SIGMA-F FACTOR RSBW"/>
    <property type="match status" value="1"/>
</dbReference>
<keyword evidence="4" id="KW-1185">Reference proteome</keyword>
<keyword evidence="1" id="KW-0723">Serine/threonine-protein kinase</keyword>
<evidence type="ECO:0000313" key="3">
    <source>
        <dbReference type="EMBL" id="EKE44264.1"/>
    </source>
</evidence>
<reference evidence="3 4" key="1">
    <citation type="journal article" date="2012" name="J. Bacteriol.">
        <title>Draft Genome Sequence of Oceaniovalibus guishaninsula JLT2003T.</title>
        <authorList>
            <person name="Tang K."/>
            <person name="Liu K."/>
            <person name="Jiao N."/>
        </authorList>
    </citation>
    <scope>NUCLEOTIDE SEQUENCE [LARGE SCALE GENOMIC DNA]</scope>
    <source>
        <strain evidence="3 4">JLT2003</strain>
    </source>
</reference>
<dbReference type="GO" id="GO:0004674">
    <property type="term" value="F:protein serine/threonine kinase activity"/>
    <property type="evidence" value="ECO:0007669"/>
    <property type="project" value="UniProtKB-KW"/>
</dbReference>
<dbReference type="PANTHER" id="PTHR35526">
    <property type="entry name" value="ANTI-SIGMA-F FACTOR RSBW-RELATED"/>
    <property type="match status" value="1"/>
</dbReference>
<dbReference type="InterPro" id="IPR036890">
    <property type="entry name" value="HATPase_C_sf"/>
</dbReference>
<dbReference type="Gene3D" id="3.30.565.10">
    <property type="entry name" value="Histidine kinase-like ATPase, C-terminal domain"/>
    <property type="match status" value="1"/>
</dbReference>
<feature type="domain" description="Histidine kinase/HSP90-like ATPase" evidence="2">
    <location>
        <begin position="24"/>
        <end position="151"/>
    </location>
</feature>
<dbReference type="STRING" id="1231392.OCGS_1780"/>
<dbReference type="eggNOG" id="COG2172">
    <property type="taxonomic scope" value="Bacteria"/>
</dbReference>
<sequence>MATARRTDRTTVTAGHRELRVIFPSDSLSVRDALASTLRGLRHLELSDDEASTVELVLAEVLNNIVEHAYSGRSERMIELQVRHDADGLSCATFDDGDPLPGLQVPPGPTPRPDAPTDLLQEGGFGWFLIRELSSDLSYHREEGRNHLSFRLDVARQIRTM</sequence>
<gene>
    <name evidence="3" type="ORF">OCGS_1780</name>
</gene>
<comment type="caution">
    <text evidence="3">The sequence shown here is derived from an EMBL/GenBank/DDBJ whole genome shotgun (WGS) entry which is preliminary data.</text>
</comment>
<organism evidence="3 4">
    <name type="scientific">Oceaniovalibus guishaninsula JLT2003</name>
    <dbReference type="NCBI Taxonomy" id="1231392"/>
    <lineage>
        <taxon>Bacteria</taxon>
        <taxon>Pseudomonadati</taxon>
        <taxon>Pseudomonadota</taxon>
        <taxon>Alphaproteobacteria</taxon>
        <taxon>Rhodobacterales</taxon>
        <taxon>Roseobacteraceae</taxon>
        <taxon>Oceaniovalibus</taxon>
    </lineage>
</organism>
<dbReference type="SUPFAM" id="SSF55874">
    <property type="entry name" value="ATPase domain of HSP90 chaperone/DNA topoisomerase II/histidine kinase"/>
    <property type="match status" value="1"/>
</dbReference>
<evidence type="ECO:0000256" key="1">
    <source>
        <dbReference type="ARBA" id="ARBA00022527"/>
    </source>
</evidence>
<proteinExistence type="predicted"/>
<dbReference type="CDD" id="cd16936">
    <property type="entry name" value="HATPase_RsbW-like"/>
    <property type="match status" value="1"/>
</dbReference>
<dbReference type="OrthoDB" id="9792240at2"/>
<keyword evidence="1" id="KW-0418">Kinase</keyword>
<name>K2HN40_9RHOB</name>
<evidence type="ECO:0000259" key="2">
    <source>
        <dbReference type="Pfam" id="PF13581"/>
    </source>
</evidence>
<keyword evidence="1" id="KW-0808">Transferase</keyword>